<dbReference type="OrthoDB" id="906165at2759"/>
<name>A0A6P6WVZ1_COFAR</name>
<dbReference type="RefSeq" id="XP_027119623.1">
    <property type="nucleotide sequence ID" value="XM_027263822.2"/>
</dbReference>
<dbReference type="InterPro" id="IPR004158">
    <property type="entry name" value="DUF247_pln"/>
</dbReference>
<gene>
    <name evidence="4" type="primary">LOC113736738</name>
</gene>
<dbReference type="PANTHER" id="PTHR31549:SF88">
    <property type="entry name" value="DUF4220 DOMAIN-CONTAINING PROTEIN"/>
    <property type="match status" value="1"/>
</dbReference>
<dbReference type="GeneID" id="113736738"/>
<keyword evidence="2" id="KW-0812">Transmembrane</keyword>
<feature type="transmembrane region" description="Helical" evidence="2">
    <location>
        <begin position="433"/>
        <end position="454"/>
    </location>
</feature>
<proteinExistence type="predicted"/>
<keyword evidence="3" id="KW-1185">Reference proteome</keyword>
<accession>A0A6P6WVZ1</accession>
<reference evidence="4" key="2">
    <citation type="submission" date="2025-08" db="UniProtKB">
        <authorList>
            <consortium name="RefSeq"/>
        </authorList>
    </citation>
    <scope>IDENTIFICATION</scope>
    <source>
        <tissue evidence="4">Leaves</tissue>
    </source>
</reference>
<evidence type="ECO:0000256" key="1">
    <source>
        <dbReference type="SAM" id="MobiDB-lite"/>
    </source>
</evidence>
<evidence type="ECO:0000313" key="4">
    <source>
        <dbReference type="RefSeq" id="XP_027119623.1"/>
    </source>
</evidence>
<dbReference type="PANTHER" id="PTHR31549">
    <property type="entry name" value="PROTEIN, PUTATIVE (DUF247)-RELATED-RELATED"/>
    <property type="match status" value="1"/>
</dbReference>
<keyword evidence="2" id="KW-1133">Transmembrane helix</keyword>
<dbReference type="Proteomes" id="UP001652660">
    <property type="component" value="Chromosome 3e"/>
</dbReference>
<organism evidence="3 4">
    <name type="scientific">Coffea arabica</name>
    <name type="common">Arabian coffee</name>
    <dbReference type="NCBI Taxonomy" id="13443"/>
    <lineage>
        <taxon>Eukaryota</taxon>
        <taxon>Viridiplantae</taxon>
        <taxon>Streptophyta</taxon>
        <taxon>Embryophyta</taxon>
        <taxon>Tracheophyta</taxon>
        <taxon>Spermatophyta</taxon>
        <taxon>Magnoliopsida</taxon>
        <taxon>eudicotyledons</taxon>
        <taxon>Gunneridae</taxon>
        <taxon>Pentapetalae</taxon>
        <taxon>asterids</taxon>
        <taxon>lamiids</taxon>
        <taxon>Gentianales</taxon>
        <taxon>Rubiaceae</taxon>
        <taxon>Ixoroideae</taxon>
        <taxon>Gardenieae complex</taxon>
        <taxon>Bertiereae - Coffeeae clade</taxon>
        <taxon>Coffeeae</taxon>
        <taxon>Coffea</taxon>
    </lineage>
</organism>
<protein>
    <submittedName>
        <fullName evidence="4">Uncharacterized protein</fullName>
    </submittedName>
</protein>
<evidence type="ECO:0000313" key="3">
    <source>
        <dbReference type="Proteomes" id="UP001652660"/>
    </source>
</evidence>
<feature type="region of interest" description="Disordered" evidence="1">
    <location>
        <begin position="1"/>
        <end position="20"/>
    </location>
</feature>
<sequence length="458" mass="52820">MSIFQHKYKPINTSGQDEGNPIVTVNRKPVRRICKCQSSVLAELGEKGKLQDTQPRFGPFYRRDEPAVNGKKEAWDKVLEKSEDRNKTKEDYLFSIRRIEKRARAIYADADSGDLDDLTESEFRWMMIKDGCFFLQLALFILGVPSGKLGYSSNHIIFGKKRNKEDVKKWIQAMFFVGNQLPLLVLNELMKQRFFQTILPEVDKETPADVPRRILYESMVLPAREYMENQTMTSPTPRSGQQQPSDLLHALHTSMCGSGGSLRNANLLANETENVDLEAGRGVNQAKNLTFSATELKKKGIYFQKEEKVGCTHKISFNDYFLFSRLYLPVFTVDDDTELVFKSLKLYEVSQGKHEREVRSYLHLMSDLICTYEDVKLLAENGIIKADNLYLKEKLPTILDNMVGQDKINTSDHHTLRIRLRDYNIAPWEKFKIVAFLIFVFTAVQAFLALLGYIRPRR</sequence>
<evidence type="ECO:0000256" key="2">
    <source>
        <dbReference type="SAM" id="Phobius"/>
    </source>
</evidence>
<keyword evidence="2" id="KW-0472">Membrane</keyword>
<dbReference type="AlphaFoldDB" id="A0A6P6WVZ1"/>
<dbReference type="Pfam" id="PF03140">
    <property type="entry name" value="DUF247"/>
    <property type="match status" value="1"/>
</dbReference>
<reference evidence="3" key="1">
    <citation type="journal article" date="2025" name="Foods">
        <title>Unveiling the Microbial Signatures of Arabica Coffee Cherries: Insights into Ripeness Specific Diversity, Functional Traits, and Implications for Quality and Safety.</title>
        <authorList>
            <consortium name="RefSeq"/>
            <person name="Tenea G.N."/>
            <person name="Cifuentes V."/>
            <person name="Reyes P."/>
            <person name="Cevallos-Vallejos M."/>
        </authorList>
    </citation>
    <scope>NUCLEOTIDE SEQUENCE [LARGE SCALE GENOMIC DNA]</scope>
</reference>